<dbReference type="PANTHER" id="PTHR46586:SF3">
    <property type="entry name" value="ANKYRIN REPEAT-CONTAINING PROTEIN"/>
    <property type="match status" value="1"/>
</dbReference>
<dbReference type="InterPro" id="IPR052050">
    <property type="entry name" value="SecEffector_AnkRepeat"/>
</dbReference>
<protein>
    <submittedName>
        <fullName evidence="1">Ankyrin repeat protein</fullName>
    </submittedName>
</protein>
<proteinExistence type="predicted"/>
<reference evidence="1" key="1">
    <citation type="journal article" date="2017" name="Science">
        <title>Giant viruses with an expanded complement of translation system components.</title>
        <authorList>
            <person name="Schulz F."/>
            <person name="Yutin N."/>
            <person name="Ivanova N.N."/>
            <person name="Ortega D.R."/>
            <person name="Lee T.K."/>
            <person name="Vierheilig J."/>
            <person name="Daims H."/>
            <person name="Horn M."/>
            <person name="Wagner M."/>
            <person name="Jensen G.J."/>
            <person name="Kyrpides N.C."/>
            <person name="Koonin E.V."/>
            <person name="Woyke T."/>
        </authorList>
    </citation>
    <scope>NUCLEOTIDE SEQUENCE</scope>
    <source>
        <strain evidence="1">ILV1</strain>
    </source>
</reference>
<dbReference type="SMART" id="SM00248">
    <property type="entry name" value="ANK"/>
    <property type="match status" value="3"/>
</dbReference>
<dbReference type="PANTHER" id="PTHR46586">
    <property type="entry name" value="ANKYRIN REPEAT-CONTAINING PROTEIN"/>
    <property type="match status" value="1"/>
</dbReference>
<sequence>MNLNDDAVYYIVKHMDIITAWVFSQTCTSYRCYRPKLKDNPLNLAAKEGYFEIVKWLHQNKCKFNKYTLADAAFSKKLPLVQYLYEHGCEQNRHTIAGAIIGGNLDILKYLVSNNCEMPSPKTLAKVSGSASSIDIVEYIIGNYFNNGYHNLIGMVRMRAAKNGNIKVLEWAKLHGFPFRYCLENAAAGGELNTIKWLLDNTSFILNVHVFANACGSGNLKLVKWLFDEKCPYNELAYINAIFHQCIDILEFLYENNFPFDREKINKVMRRKTIDNLLFNGNNEYNEQNATILIRKKFDLEIVQWVNKKLLHM</sequence>
<dbReference type="InterPro" id="IPR036770">
    <property type="entry name" value="Ankyrin_rpt-contain_sf"/>
</dbReference>
<dbReference type="Pfam" id="PF12796">
    <property type="entry name" value="Ank_2"/>
    <property type="match status" value="1"/>
</dbReference>
<dbReference type="SUPFAM" id="SSF48403">
    <property type="entry name" value="Ankyrin repeat"/>
    <property type="match status" value="1"/>
</dbReference>
<dbReference type="InterPro" id="IPR002110">
    <property type="entry name" value="Ankyrin_rpt"/>
</dbReference>
<dbReference type="EMBL" id="KY684086">
    <property type="protein sequence ID" value="ARF09627.1"/>
    <property type="molecule type" value="Genomic_DNA"/>
</dbReference>
<accession>A0A1V0SD37</accession>
<name>A0A1V0SD37_9VIRU</name>
<dbReference type="Gene3D" id="1.25.40.20">
    <property type="entry name" value="Ankyrin repeat-containing domain"/>
    <property type="match status" value="2"/>
</dbReference>
<organism evidence="1">
    <name type="scientific">Indivirus ILV1</name>
    <dbReference type="NCBI Taxonomy" id="1977633"/>
    <lineage>
        <taxon>Viruses</taxon>
        <taxon>Varidnaviria</taxon>
        <taxon>Bamfordvirae</taxon>
        <taxon>Nucleocytoviricota</taxon>
        <taxon>Megaviricetes</taxon>
        <taxon>Imitervirales</taxon>
        <taxon>Mimiviridae</taxon>
        <taxon>Klosneuvirinae</taxon>
        <taxon>Indivirus</taxon>
    </lineage>
</organism>
<gene>
    <name evidence="1" type="ORF">Indivirus_2_6</name>
</gene>
<evidence type="ECO:0000313" key="1">
    <source>
        <dbReference type="EMBL" id="ARF09627.1"/>
    </source>
</evidence>